<dbReference type="AlphaFoldDB" id="A0AAD4MIU4"/>
<protein>
    <submittedName>
        <fullName evidence="6">Cobalamin adenosyltransferase domain-containing protein</fullName>
    </submittedName>
</protein>
<dbReference type="InterPro" id="IPR029499">
    <property type="entry name" value="PduO-typ"/>
</dbReference>
<dbReference type="GO" id="GO:0005524">
    <property type="term" value="F:ATP binding"/>
    <property type="evidence" value="ECO:0007669"/>
    <property type="project" value="UniProtKB-UniRule"/>
</dbReference>
<evidence type="ECO:0000256" key="3">
    <source>
        <dbReference type="ARBA" id="ARBA00022840"/>
    </source>
</evidence>
<dbReference type="PANTHER" id="PTHR12213:SF0">
    <property type="entry name" value="CORRINOID ADENOSYLTRANSFERASE MMAB"/>
    <property type="match status" value="1"/>
</dbReference>
<evidence type="ECO:0000256" key="1">
    <source>
        <dbReference type="ARBA" id="ARBA00022679"/>
    </source>
</evidence>
<dbReference type="PANTHER" id="PTHR12213">
    <property type="entry name" value="CORRINOID ADENOSYLTRANSFERASE"/>
    <property type="match status" value="1"/>
</dbReference>
<dbReference type="Pfam" id="PF01923">
    <property type="entry name" value="Cob_adeno_trans"/>
    <property type="match status" value="1"/>
</dbReference>
<dbReference type="InterPro" id="IPR036451">
    <property type="entry name" value="CblAdoTrfase-like_sf"/>
</dbReference>
<evidence type="ECO:0000256" key="2">
    <source>
        <dbReference type="ARBA" id="ARBA00022741"/>
    </source>
</evidence>
<reference evidence="6" key="1">
    <citation type="submission" date="2022-01" db="EMBL/GenBank/DDBJ databases">
        <title>Genome Sequence Resource for Two Populations of Ditylenchus destructor, the Migratory Endoparasitic Phytonematode.</title>
        <authorList>
            <person name="Zhang H."/>
            <person name="Lin R."/>
            <person name="Xie B."/>
        </authorList>
    </citation>
    <scope>NUCLEOTIDE SEQUENCE</scope>
    <source>
        <strain evidence="6">BazhouSP</strain>
    </source>
</reference>
<organism evidence="6 7">
    <name type="scientific">Ditylenchus destructor</name>
    <dbReference type="NCBI Taxonomy" id="166010"/>
    <lineage>
        <taxon>Eukaryota</taxon>
        <taxon>Metazoa</taxon>
        <taxon>Ecdysozoa</taxon>
        <taxon>Nematoda</taxon>
        <taxon>Chromadorea</taxon>
        <taxon>Rhabditida</taxon>
        <taxon>Tylenchina</taxon>
        <taxon>Tylenchomorpha</taxon>
        <taxon>Sphaerularioidea</taxon>
        <taxon>Anguinidae</taxon>
        <taxon>Anguininae</taxon>
        <taxon>Ditylenchus</taxon>
    </lineage>
</organism>
<dbReference type="GO" id="GO:0008817">
    <property type="term" value="F:corrinoid adenosyltransferase activity"/>
    <property type="evidence" value="ECO:0007669"/>
    <property type="project" value="TreeGrafter"/>
</dbReference>
<dbReference type="InterPro" id="IPR016030">
    <property type="entry name" value="CblAdoTrfase-like"/>
</dbReference>
<feature type="domain" description="Cobalamin adenosyltransferase-like" evidence="5">
    <location>
        <begin position="3"/>
        <end position="86"/>
    </location>
</feature>
<dbReference type="Gene3D" id="1.20.1200.10">
    <property type="entry name" value="Cobalamin adenosyltransferase-like"/>
    <property type="match status" value="1"/>
</dbReference>
<evidence type="ECO:0000313" key="7">
    <source>
        <dbReference type="Proteomes" id="UP001201812"/>
    </source>
</evidence>
<evidence type="ECO:0000256" key="4">
    <source>
        <dbReference type="RuleBase" id="RU366026"/>
    </source>
</evidence>
<dbReference type="SUPFAM" id="SSF89028">
    <property type="entry name" value="Cobalamin adenosyltransferase-like"/>
    <property type="match status" value="1"/>
</dbReference>
<dbReference type="Proteomes" id="UP001201812">
    <property type="component" value="Unassembled WGS sequence"/>
</dbReference>
<gene>
    <name evidence="6" type="ORF">DdX_21950</name>
</gene>
<evidence type="ECO:0000259" key="5">
    <source>
        <dbReference type="Pfam" id="PF01923"/>
    </source>
</evidence>
<proteinExistence type="inferred from homology"/>
<sequence length="103" mass="11099">MTLRIVPAQVTRIEAAIDEANAGLEPLRSFILPGGSERSAAIHLARAVTRRAERTAVAASREVSLNPQALAYLNRLSDLLFVLARAANLNRGGDVLWKPGANR</sequence>
<keyword evidence="7" id="KW-1185">Reference proteome</keyword>
<keyword evidence="2 4" id="KW-0547">Nucleotide-binding</keyword>
<comment type="caution">
    <text evidence="6">The sequence shown here is derived from an EMBL/GenBank/DDBJ whole genome shotgun (WGS) entry which is preliminary data.</text>
</comment>
<evidence type="ECO:0000313" key="6">
    <source>
        <dbReference type="EMBL" id="KAI1691341.1"/>
    </source>
</evidence>
<keyword evidence="1 4" id="KW-0808">Transferase</keyword>
<name>A0AAD4MIU4_9BILA</name>
<comment type="similarity">
    <text evidence="4">Belongs to the Cob(I)alamin adenosyltransferase family.</text>
</comment>
<keyword evidence="3 4" id="KW-0067">ATP-binding</keyword>
<dbReference type="EMBL" id="JAKKPZ010000954">
    <property type="protein sequence ID" value="KAI1691341.1"/>
    <property type="molecule type" value="Genomic_DNA"/>
</dbReference>
<accession>A0AAD4MIU4</accession>